<dbReference type="HOGENOM" id="CLU_2452585_0_0_0"/>
<dbReference type="KEGG" id="rba:RB2874"/>
<evidence type="ECO:0000313" key="2">
    <source>
        <dbReference type="Proteomes" id="UP000001025"/>
    </source>
</evidence>
<keyword evidence="2" id="KW-1185">Reference proteome</keyword>
<dbReference type="EnsemblBacteria" id="CAD72875">
    <property type="protein sequence ID" value="CAD72875"/>
    <property type="gene ID" value="RB2874"/>
</dbReference>
<name>Q7UV51_RHOBA</name>
<gene>
    <name evidence="1" type="ordered locus">RB2874</name>
</gene>
<organism evidence="1 2">
    <name type="scientific">Rhodopirellula baltica (strain DSM 10527 / NCIMB 13988 / SH1)</name>
    <dbReference type="NCBI Taxonomy" id="243090"/>
    <lineage>
        <taxon>Bacteria</taxon>
        <taxon>Pseudomonadati</taxon>
        <taxon>Planctomycetota</taxon>
        <taxon>Planctomycetia</taxon>
        <taxon>Pirellulales</taxon>
        <taxon>Pirellulaceae</taxon>
        <taxon>Rhodopirellula</taxon>
    </lineage>
</organism>
<dbReference type="EMBL" id="BX294137">
    <property type="protein sequence ID" value="CAD72875.1"/>
    <property type="molecule type" value="Genomic_DNA"/>
</dbReference>
<dbReference type="Proteomes" id="UP000001025">
    <property type="component" value="Chromosome"/>
</dbReference>
<sequence length="89" mass="10191">MSRTFVRSLRGPCQRKVTDILSPVIAYRSSFDRCDDVTVGWIRSFAVPRKTLKIHARKPIRCRRHLPRLLASESPARGFQNEAASELPI</sequence>
<dbReference type="STRING" id="243090.RB2874"/>
<dbReference type="InParanoid" id="Q7UV51"/>
<proteinExistence type="predicted"/>
<evidence type="ECO:0000313" key="1">
    <source>
        <dbReference type="EMBL" id="CAD72875.1"/>
    </source>
</evidence>
<accession>Q7UV51</accession>
<reference evidence="1 2" key="1">
    <citation type="journal article" date="2003" name="Proc. Natl. Acad. Sci. U.S.A.">
        <title>Complete genome sequence of the marine planctomycete Pirellula sp. strain 1.</title>
        <authorList>
            <person name="Gloeckner F.O."/>
            <person name="Kube M."/>
            <person name="Bauer M."/>
            <person name="Teeling H."/>
            <person name="Lombardot T."/>
            <person name="Ludwig W."/>
            <person name="Gade D."/>
            <person name="Beck A."/>
            <person name="Borzym K."/>
            <person name="Heitmann K."/>
            <person name="Rabus R."/>
            <person name="Schlesner H."/>
            <person name="Amann R."/>
            <person name="Reinhardt R."/>
        </authorList>
    </citation>
    <scope>NUCLEOTIDE SEQUENCE [LARGE SCALE GENOMIC DNA]</scope>
    <source>
        <strain evidence="2">DSM 10527 / NCIMB 13988 / SH1</strain>
    </source>
</reference>
<dbReference type="AlphaFoldDB" id="Q7UV51"/>
<protein>
    <submittedName>
        <fullName evidence="1">Uncharacterized protein</fullName>
    </submittedName>
</protein>